<dbReference type="PANTHER" id="PTHR43270:SF12">
    <property type="entry name" value="SUCCINYL-DIAMINOPIMELATE DESUCCINYLASE"/>
    <property type="match status" value="1"/>
</dbReference>
<dbReference type="Proteomes" id="UP000077405">
    <property type="component" value="Plasmid pYZ5"/>
</dbReference>
<proteinExistence type="predicted"/>
<evidence type="ECO:0000313" key="6">
    <source>
        <dbReference type="Proteomes" id="UP000077405"/>
    </source>
</evidence>
<name>A0A2R4VVE9_9PROT</name>
<dbReference type="Pfam" id="PF07687">
    <property type="entry name" value="M20_dimer"/>
    <property type="match status" value="1"/>
</dbReference>
<organism evidence="5 6">
    <name type="scientific">Azospirillum humicireducens</name>
    <dbReference type="NCBI Taxonomy" id="1226968"/>
    <lineage>
        <taxon>Bacteria</taxon>
        <taxon>Pseudomonadati</taxon>
        <taxon>Pseudomonadota</taxon>
        <taxon>Alphaproteobacteria</taxon>
        <taxon>Rhodospirillales</taxon>
        <taxon>Azospirillaceae</taxon>
        <taxon>Azospirillum</taxon>
    </lineage>
</organism>
<evidence type="ECO:0000256" key="3">
    <source>
        <dbReference type="ARBA" id="ARBA00022801"/>
    </source>
</evidence>
<dbReference type="InterPro" id="IPR011650">
    <property type="entry name" value="Peptidase_M20_dimer"/>
</dbReference>
<dbReference type="KEGG" id="ahu:A6A40_25825"/>
<keyword evidence="3" id="KW-0378">Hydrolase</keyword>
<dbReference type="SUPFAM" id="SSF53187">
    <property type="entry name" value="Zn-dependent exopeptidases"/>
    <property type="match status" value="1"/>
</dbReference>
<sequence>MLPVDAVLRKVDESFEESVGRLCELLRIPSVSTDPAYAGEVRRAARWCADRLKAMGFSVTLHDTPGHPILVAHHPGPGPGPAGAETPHVLYYGHYDVQPADPMELWTSPPFEPAIVEAERGRRVVARGAADDKGQTMTFMEAFEAWHAVHGSIPIRATVLLEGEEETGSPSLPRFLKEHAAELQADFCLVTDTNAWDVDTPAITTRLRGLLYLEATVTGPSHDLHSGLFGGAVPNPLNVLTGILGQIHDADGRVRFDGFYEGVRELPDDLLAQIRGLPLDEAQFLGALGLTRSHGEAGRTLLERIWTRPTCDINGVWGGYTGEGSKTVIPAKASCKLSCRLVPGQDPAAVEASVRRFFEERLPADCTVGFRSFSSSPGIEVPTDTPWMQAVRGGLKEATGRDGVLIGGGGSIPIVGWFREHLGLDTILVGFGLDDDRIHSPNEKFELKCLRNGIRSHAAILGRLAAGQAGRG</sequence>
<gene>
    <name evidence="5" type="ORF">A6A40_25825</name>
</gene>
<feature type="domain" description="Peptidase M20 dimerisation" evidence="4">
    <location>
        <begin position="209"/>
        <end position="365"/>
    </location>
</feature>
<keyword evidence="6" id="KW-1185">Reference proteome</keyword>
<dbReference type="EMBL" id="CP028906">
    <property type="protein sequence ID" value="AWB08436.1"/>
    <property type="molecule type" value="Genomic_DNA"/>
</dbReference>
<evidence type="ECO:0000256" key="1">
    <source>
        <dbReference type="ARBA" id="ARBA00022670"/>
    </source>
</evidence>
<keyword evidence="5" id="KW-0614">Plasmid</keyword>
<keyword evidence="2" id="KW-0479">Metal-binding</keyword>
<evidence type="ECO:0000313" key="5">
    <source>
        <dbReference type="EMBL" id="AWB08436.1"/>
    </source>
</evidence>
<dbReference type="InterPro" id="IPR051458">
    <property type="entry name" value="Cyt/Met_Dipeptidase"/>
</dbReference>
<dbReference type="Gene3D" id="3.30.70.360">
    <property type="match status" value="1"/>
</dbReference>
<geneLocation type="plasmid" evidence="5 6">
    <name>pYZ5</name>
</geneLocation>
<dbReference type="Gene3D" id="3.40.630.10">
    <property type="entry name" value="Zn peptidases"/>
    <property type="match status" value="1"/>
</dbReference>
<dbReference type="GO" id="GO:0008233">
    <property type="term" value="F:peptidase activity"/>
    <property type="evidence" value="ECO:0007669"/>
    <property type="project" value="UniProtKB-KW"/>
</dbReference>
<keyword evidence="1" id="KW-0645">Protease</keyword>
<dbReference type="PANTHER" id="PTHR43270">
    <property type="entry name" value="BETA-ALA-HIS DIPEPTIDASE"/>
    <property type="match status" value="1"/>
</dbReference>
<protein>
    <recommendedName>
        <fullName evidence="4">Peptidase M20 dimerisation domain-containing protein</fullName>
    </recommendedName>
</protein>
<dbReference type="InterPro" id="IPR002933">
    <property type="entry name" value="Peptidase_M20"/>
</dbReference>
<evidence type="ECO:0000259" key="4">
    <source>
        <dbReference type="Pfam" id="PF07687"/>
    </source>
</evidence>
<dbReference type="Pfam" id="PF01546">
    <property type="entry name" value="Peptidase_M20"/>
    <property type="match status" value="1"/>
</dbReference>
<dbReference type="RefSeq" id="WP_108548695.1">
    <property type="nucleotide sequence ID" value="NZ_CP028906.1"/>
</dbReference>
<dbReference type="OrthoDB" id="9761532at2"/>
<dbReference type="GO" id="GO:0046872">
    <property type="term" value="F:metal ion binding"/>
    <property type="evidence" value="ECO:0007669"/>
    <property type="project" value="UniProtKB-KW"/>
</dbReference>
<accession>A0A2R4VVE9</accession>
<dbReference type="AlphaFoldDB" id="A0A2R4VVE9"/>
<reference evidence="5 6" key="1">
    <citation type="submission" date="2018-04" db="EMBL/GenBank/DDBJ databases">
        <title>Complete genome sequence of the nitrogen-fixing bacterium Azospirillum humicireducens type strain SgZ-5.</title>
        <authorList>
            <person name="Yu Z."/>
        </authorList>
    </citation>
    <scope>NUCLEOTIDE SEQUENCE [LARGE SCALE GENOMIC DNA]</scope>
    <source>
        <strain evidence="5 6">SgZ-5</strain>
        <plasmid evidence="5 6">pYZ5</plasmid>
    </source>
</reference>
<dbReference type="NCBIfam" id="NF005914">
    <property type="entry name" value="PRK07907.1"/>
    <property type="match status" value="1"/>
</dbReference>
<dbReference type="GO" id="GO:0006508">
    <property type="term" value="P:proteolysis"/>
    <property type="evidence" value="ECO:0007669"/>
    <property type="project" value="UniProtKB-KW"/>
</dbReference>
<dbReference type="NCBIfam" id="NF006579">
    <property type="entry name" value="PRK09104.1"/>
    <property type="match status" value="1"/>
</dbReference>
<evidence type="ECO:0000256" key="2">
    <source>
        <dbReference type="ARBA" id="ARBA00022723"/>
    </source>
</evidence>